<feature type="transmembrane region" description="Helical" evidence="1">
    <location>
        <begin position="109"/>
        <end position="131"/>
    </location>
</feature>
<reference evidence="2" key="2">
    <citation type="journal article" date="2010" name="Nature">
        <title>Comparative genomics reveals mobile pathogenicity chromosomes in Fusarium.</title>
        <authorList>
            <person name="Ma L.J."/>
            <person name="van der Does H.C."/>
            <person name="Borkovich K.A."/>
            <person name="Coleman J.J."/>
            <person name="Daboussi M.J."/>
            <person name="Di Pietro A."/>
            <person name="Dufresne M."/>
            <person name="Freitag M."/>
            <person name="Grabherr M."/>
            <person name="Henrissat B."/>
            <person name="Houterman P.M."/>
            <person name="Kang S."/>
            <person name="Shim W.B."/>
            <person name="Woloshuk C."/>
            <person name="Xie X."/>
            <person name="Xu J.R."/>
            <person name="Antoniw J."/>
            <person name="Baker S.E."/>
            <person name="Bluhm B.H."/>
            <person name="Breakspear A."/>
            <person name="Brown D.W."/>
            <person name="Butchko R.A."/>
            <person name="Chapman S."/>
            <person name="Coulson R."/>
            <person name="Coutinho P.M."/>
            <person name="Danchin E.G."/>
            <person name="Diener A."/>
            <person name="Gale L.R."/>
            <person name="Gardiner D.M."/>
            <person name="Goff S."/>
            <person name="Hammond-Kosack K.E."/>
            <person name="Hilburn K."/>
            <person name="Hua-Van A."/>
            <person name="Jonkers W."/>
            <person name="Kazan K."/>
            <person name="Kodira C.D."/>
            <person name="Koehrsen M."/>
            <person name="Kumar L."/>
            <person name="Lee Y.H."/>
            <person name="Li L."/>
            <person name="Manners J.M."/>
            <person name="Miranda-Saavedra D."/>
            <person name="Mukherjee M."/>
            <person name="Park G."/>
            <person name="Park J."/>
            <person name="Park S.Y."/>
            <person name="Proctor R.H."/>
            <person name="Regev A."/>
            <person name="Ruiz-Roldan M.C."/>
            <person name="Sain D."/>
            <person name="Sakthikumar S."/>
            <person name="Sykes S."/>
            <person name="Schwartz D.C."/>
            <person name="Turgeon B.G."/>
            <person name="Wapinski I."/>
            <person name="Yoder O."/>
            <person name="Young S."/>
            <person name="Zeng Q."/>
            <person name="Zhou S."/>
            <person name="Galagan J."/>
            <person name="Cuomo C.A."/>
            <person name="Kistler H.C."/>
            <person name="Rep M."/>
        </authorList>
    </citation>
    <scope>NUCLEOTIDE SEQUENCE [LARGE SCALE GENOMIC DNA]</scope>
    <source>
        <strain evidence="2">4287</strain>
    </source>
</reference>
<gene>
    <name evidence="2" type="ORF">FOXG_19938</name>
</gene>
<evidence type="ECO:0000313" key="3">
    <source>
        <dbReference type="Proteomes" id="UP000009097"/>
    </source>
</evidence>
<organism evidence="2 3">
    <name type="scientific">Fusarium oxysporum f. sp. lycopersici (strain 4287 / CBS 123668 / FGSC 9935 / NRRL 34936)</name>
    <name type="common">Fusarium vascular wilt of tomato</name>
    <dbReference type="NCBI Taxonomy" id="426428"/>
    <lineage>
        <taxon>Eukaryota</taxon>
        <taxon>Fungi</taxon>
        <taxon>Dikarya</taxon>
        <taxon>Ascomycota</taxon>
        <taxon>Pezizomycotina</taxon>
        <taxon>Sordariomycetes</taxon>
        <taxon>Hypocreomycetidae</taxon>
        <taxon>Hypocreales</taxon>
        <taxon>Nectriaceae</taxon>
        <taxon>Fusarium</taxon>
        <taxon>Fusarium oxysporum species complex</taxon>
    </lineage>
</organism>
<evidence type="ECO:0000256" key="1">
    <source>
        <dbReference type="SAM" id="Phobius"/>
    </source>
</evidence>
<accession>A0A0J9VA33</accession>
<protein>
    <recommendedName>
        <fullName evidence="4">Integral membrane protein</fullName>
    </recommendedName>
</protein>
<feature type="transmembrane region" description="Helical" evidence="1">
    <location>
        <begin position="151"/>
        <end position="176"/>
    </location>
</feature>
<feature type="transmembrane region" description="Helical" evidence="1">
    <location>
        <begin position="197"/>
        <end position="214"/>
    </location>
</feature>
<dbReference type="Proteomes" id="UP000009097">
    <property type="component" value="Unassembled WGS sequence"/>
</dbReference>
<dbReference type="KEGG" id="fox:FOXG_19938"/>
<evidence type="ECO:0000313" key="2">
    <source>
        <dbReference type="EMBL" id="KNB07801.1"/>
    </source>
</evidence>
<feature type="transmembrane region" description="Helical" evidence="1">
    <location>
        <begin position="234"/>
        <end position="257"/>
    </location>
</feature>
<reference evidence="2" key="1">
    <citation type="submission" date="2007-04" db="EMBL/GenBank/DDBJ databases">
        <authorList>
            <consortium name="The Broad Institute Genome Sequencing Platform"/>
            <person name="Birren B."/>
            <person name="Lander E."/>
            <person name="Galagan J."/>
            <person name="Nusbaum C."/>
            <person name="Devon K."/>
            <person name="Ma L.-J."/>
            <person name="Jaffe D."/>
            <person name="Butler J."/>
            <person name="Alvarez P."/>
            <person name="Gnerre S."/>
            <person name="Grabherr M."/>
            <person name="Kleber M."/>
            <person name="Mauceli E."/>
            <person name="Brockman W."/>
            <person name="MacCallum I.A."/>
            <person name="Young S."/>
            <person name="LaButti K."/>
            <person name="DeCaprio D."/>
            <person name="Crawford M."/>
            <person name="Koehrsen M."/>
            <person name="Engels R."/>
            <person name="Montgomery P."/>
            <person name="Pearson M."/>
            <person name="Howarth C."/>
            <person name="Larson L."/>
            <person name="White J."/>
            <person name="O'Leary S."/>
            <person name="Kodira C."/>
            <person name="Zeng Q."/>
            <person name="Yandava C."/>
            <person name="Alvarado L."/>
            <person name="Kistler C."/>
            <person name="Shim W.-B."/>
            <person name="Kang S."/>
            <person name="Woloshuk C."/>
        </authorList>
    </citation>
    <scope>NUCLEOTIDE SEQUENCE</scope>
    <source>
        <strain evidence="2">4287</strain>
    </source>
</reference>
<dbReference type="RefSeq" id="XP_018245846.1">
    <property type="nucleotide sequence ID" value="XM_018400199.1"/>
</dbReference>
<keyword evidence="1" id="KW-0812">Transmembrane</keyword>
<feature type="transmembrane region" description="Helical" evidence="1">
    <location>
        <begin position="12"/>
        <end position="35"/>
    </location>
</feature>
<dbReference type="VEuPathDB" id="FungiDB:FOXG_19938"/>
<dbReference type="AlphaFoldDB" id="A0A0J9VA33"/>
<feature type="transmembrane region" description="Helical" evidence="1">
    <location>
        <begin position="42"/>
        <end position="62"/>
    </location>
</feature>
<name>A0A0J9VA33_FUSO4</name>
<feature type="transmembrane region" description="Helical" evidence="1">
    <location>
        <begin position="82"/>
        <end position="102"/>
    </location>
</feature>
<keyword evidence="1" id="KW-1133">Transmembrane helix</keyword>
<dbReference type="GeneID" id="28960644"/>
<dbReference type="OrthoDB" id="5306317at2759"/>
<evidence type="ECO:0008006" key="4">
    <source>
        <dbReference type="Google" id="ProtNLM"/>
    </source>
</evidence>
<keyword evidence="1" id="KW-0472">Membrane</keyword>
<dbReference type="EMBL" id="DS231706">
    <property type="protein sequence ID" value="KNB07801.1"/>
    <property type="molecule type" value="Genomic_DNA"/>
</dbReference>
<proteinExistence type="predicted"/>
<sequence>MSISSDPVYFELSWSILSTIGIGNFLFGLLVCTITSFSQISAIPLITSAAGATANGLCYYAFYTQGYPVKGKAVASAFADLFWLVQEAGLSFYSYVILSHVLRNRRWHVFASLFWTIMVIISALRITITITRVRSILDGGSLYQKVIDNLHIGYFVSIATVECINAYFLLTVFASAKSSSLKAAIKADPFRYLMRSAEVRLALLAVIGVMRAITYSFQTTAQSATNVASQLDRFAYTMECLFPVVMLIDMLASRLVFTDQACTSSSRSQTPRICPKQLTSNTNEGLYSVPPNDQIVEIHRSGNIIGRTSSQERILESGVSQRTASEIELEGINGR</sequence>